<accession>D8Q2T2</accession>
<dbReference type="RefSeq" id="XP_003033083.1">
    <property type="nucleotide sequence ID" value="XM_003033037.1"/>
</dbReference>
<dbReference type="VEuPathDB" id="FungiDB:SCHCODRAFT_02534574"/>
<evidence type="ECO:0000313" key="3">
    <source>
        <dbReference type="Proteomes" id="UP000007431"/>
    </source>
</evidence>
<name>D8Q2T2_SCHCM</name>
<protein>
    <submittedName>
        <fullName evidence="2">Uncharacterized protein</fullName>
    </submittedName>
</protein>
<evidence type="ECO:0000256" key="1">
    <source>
        <dbReference type="SAM" id="MobiDB-lite"/>
    </source>
</evidence>
<organism evidence="3">
    <name type="scientific">Schizophyllum commune (strain H4-8 / FGSC 9210)</name>
    <name type="common">Split gill fungus</name>
    <dbReference type="NCBI Taxonomy" id="578458"/>
    <lineage>
        <taxon>Eukaryota</taxon>
        <taxon>Fungi</taxon>
        <taxon>Dikarya</taxon>
        <taxon>Basidiomycota</taxon>
        <taxon>Agaricomycotina</taxon>
        <taxon>Agaricomycetes</taxon>
        <taxon>Agaricomycetidae</taxon>
        <taxon>Agaricales</taxon>
        <taxon>Schizophyllaceae</taxon>
        <taxon>Schizophyllum</taxon>
    </lineage>
</organism>
<reference evidence="2 3" key="1">
    <citation type="journal article" date="2010" name="Nat. Biotechnol.">
        <title>Genome sequence of the model mushroom Schizophyllum commune.</title>
        <authorList>
            <person name="Ohm R.A."/>
            <person name="de Jong J.F."/>
            <person name="Lugones L.G."/>
            <person name="Aerts A."/>
            <person name="Kothe E."/>
            <person name="Stajich J.E."/>
            <person name="de Vries R.P."/>
            <person name="Record E."/>
            <person name="Levasseur A."/>
            <person name="Baker S.E."/>
            <person name="Bartholomew K.A."/>
            <person name="Coutinho P.M."/>
            <person name="Erdmann S."/>
            <person name="Fowler T.J."/>
            <person name="Gathman A.C."/>
            <person name="Lombard V."/>
            <person name="Henrissat B."/>
            <person name="Knabe N."/>
            <person name="Kuees U."/>
            <person name="Lilly W.W."/>
            <person name="Lindquist E."/>
            <person name="Lucas S."/>
            <person name="Magnuson J.K."/>
            <person name="Piumi F."/>
            <person name="Raudaskoski M."/>
            <person name="Salamov A."/>
            <person name="Schmutz J."/>
            <person name="Schwarze F.W.M.R."/>
            <person name="vanKuyk P.A."/>
            <person name="Horton J.S."/>
            <person name="Grigoriev I.V."/>
            <person name="Woesten H.A.B."/>
        </authorList>
    </citation>
    <scope>NUCLEOTIDE SEQUENCE [LARGE SCALE GENOMIC DNA]</scope>
    <source>
        <strain evidence="3">H4-8 / FGSC 9210</strain>
    </source>
</reference>
<dbReference type="HOGENOM" id="CLU_960279_0_0_1"/>
<feature type="compositionally biased region" description="Low complexity" evidence="1">
    <location>
        <begin position="25"/>
        <end position="37"/>
    </location>
</feature>
<feature type="compositionally biased region" description="Polar residues" evidence="1">
    <location>
        <begin position="165"/>
        <end position="189"/>
    </location>
</feature>
<evidence type="ECO:0000313" key="2">
    <source>
        <dbReference type="EMBL" id="EFI98180.1"/>
    </source>
</evidence>
<feature type="region of interest" description="Disordered" evidence="1">
    <location>
        <begin position="1"/>
        <end position="150"/>
    </location>
</feature>
<dbReference type="KEGG" id="scm:SCHCO_02534574"/>
<dbReference type="InParanoid" id="D8Q2T2"/>
<dbReference type="Proteomes" id="UP000007431">
    <property type="component" value="Unassembled WGS sequence"/>
</dbReference>
<feature type="compositionally biased region" description="Polar residues" evidence="1">
    <location>
        <begin position="40"/>
        <end position="54"/>
    </location>
</feature>
<keyword evidence="3" id="KW-1185">Reference proteome</keyword>
<gene>
    <name evidence="2" type="ORF">SCHCODRAFT_233882</name>
</gene>
<feature type="region of interest" description="Disordered" evidence="1">
    <location>
        <begin position="165"/>
        <end position="206"/>
    </location>
</feature>
<dbReference type="OrthoDB" id="10492329at2759"/>
<sequence length="290" mass="29892">MSSENLLDPNRVPLAAATHDEDQVASPMAASQPMSPSDKALTSNRPPSQPSSHQLAAHSEVATKDVSASDAKAPAPTPEVTRAPDFVSGSSSKGEHHDTAPPDLGVAPQSPQVSHEESEAPEAGRAAPVASSGGEGATRNDAGAIAHDGHVNDALLHPSEGQITAASVSGHTQSSQTPVAQDDQAMTSFASHPPPSHPALDHQQVQGQGMPLSEFFSRIMPPARNGSPNTPPAAYDGMQTPPPGHNFPAASMSHAPSHMVDNNTAPGGSGYRITFDSQTGQYWIRCITSG</sequence>
<proteinExistence type="predicted"/>
<dbReference type="EMBL" id="GL377305">
    <property type="protein sequence ID" value="EFI98180.1"/>
    <property type="molecule type" value="Genomic_DNA"/>
</dbReference>
<dbReference type="GeneID" id="9592761"/>
<dbReference type="AlphaFoldDB" id="D8Q2T2"/>